<dbReference type="InterPro" id="IPR042185">
    <property type="entry name" value="Serpin_sf_2"/>
</dbReference>
<dbReference type="InterPro" id="IPR023796">
    <property type="entry name" value="Serpin_dom"/>
</dbReference>
<dbReference type="OrthoDB" id="671595at2759"/>
<dbReference type="Pfam" id="PF00079">
    <property type="entry name" value="Serpin"/>
    <property type="match status" value="1"/>
</dbReference>
<dbReference type="Proteomes" id="UP000249218">
    <property type="component" value="Unassembled WGS sequence"/>
</dbReference>
<evidence type="ECO:0000313" key="7">
    <source>
        <dbReference type="Proteomes" id="UP000249218"/>
    </source>
</evidence>
<dbReference type="Gene3D" id="2.30.39.10">
    <property type="entry name" value="Alpha-1-antitrypsin, domain 1"/>
    <property type="match status" value="1"/>
</dbReference>
<dbReference type="InterPro" id="IPR036186">
    <property type="entry name" value="Serpin_sf"/>
</dbReference>
<evidence type="ECO:0000256" key="2">
    <source>
        <dbReference type="ARBA" id="ARBA00022690"/>
    </source>
</evidence>
<dbReference type="GO" id="GO:0005615">
    <property type="term" value="C:extracellular space"/>
    <property type="evidence" value="ECO:0007669"/>
    <property type="project" value="InterPro"/>
</dbReference>
<keyword evidence="3" id="KW-0722">Serine protease inhibitor</keyword>
<dbReference type="PANTHER" id="PTHR11461:SF211">
    <property type="entry name" value="GH10112P-RELATED"/>
    <property type="match status" value="1"/>
</dbReference>
<evidence type="ECO:0000313" key="6">
    <source>
        <dbReference type="EMBL" id="PZC76084.1"/>
    </source>
</evidence>
<feature type="signal peptide" evidence="4">
    <location>
        <begin position="1"/>
        <end position="18"/>
    </location>
</feature>
<dbReference type="EMBL" id="KZ149970">
    <property type="protein sequence ID" value="PZC76084.1"/>
    <property type="molecule type" value="Genomic_DNA"/>
</dbReference>
<dbReference type="AlphaFoldDB" id="A0A2W1BR12"/>
<feature type="domain" description="Serpin" evidence="5">
    <location>
        <begin position="65"/>
        <end position="266"/>
    </location>
</feature>
<dbReference type="InterPro" id="IPR042178">
    <property type="entry name" value="Serpin_sf_1"/>
</dbReference>
<dbReference type="Gene3D" id="3.30.497.10">
    <property type="entry name" value="Antithrombin, subunit I, domain 2"/>
    <property type="match status" value="1"/>
</dbReference>
<evidence type="ECO:0000256" key="4">
    <source>
        <dbReference type="SAM" id="SignalP"/>
    </source>
</evidence>
<evidence type="ECO:0000256" key="1">
    <source>
        <dbReference type="ARBA" id="ARBA00009500"/>
    </source>
</evidence>
<dbReference type="InterPro" id="IPR000215">
    <property type="entry name" value="Serpin_fam"/>
</dbReference>
<sequence length="273" mass="30245">MRLAIVILSLCIAHGAYSQGLFSSIMRAPSQIANGAGNILSGIFGGGKSEDPCSKNVMEEYKKSVTAFHNKLYTNIAARSDNHFVFSPYSVWLSLAALAEGSDASVKNQILSSINMPLQWCRRKKFYDIALNVEPEGRDVTLKRRRSLILDEDVKVLSSWGRLMRSTGLLNYAYAPIKSNPRATSKKVRNFIGTRSNIVLKGNSVLLDSLDFNGLWTTSFPEAGIRSQPFFNELGQKIGTVQMMHLKKKVRLAHAPFMGAKVLELPSMICGLR</sequence>
<feature type="chain" id="PRO_5015929879" description="Serpin domain-containing protein" evidence="4">
    <location>
        <begin position="19"/>
        <end position="273"/>
    </location>
</feature>
<reference evidence="6 7" key="1">
    <citation type="journal article" date="2017" name="BMC Biol.">
        <title>Genomic innovations, transcriptional plasticity and gene loss underlying the evolution and divergence of two highly polyphagous and invasive Helicoverpa pest species.</title>
        <authorList>
            <person name="Pearce S.L."/>
            <person name="Clarke D.F."/>
            <person name="East P.D."/>
            <person name="Elfekih S."/>
            <person name="Gordon K.H."/>
            <person name="Jermiin L.S."/>
            <person name="McGaughran A."/>
            <person name="Oakeshott J.G."/>
            <person name="Papanikolaou A."/>
            <person name="Perera O.P."/>
            <person name="Rane R.V."/>
            <person name="Richards S."/>
            <person name="Tay W.T."/>
            <person name="Walsh T.K."/>
            <person name="Anderson A."/>
            <person name="Anderson C.J."/>
            <person name="Asgari S."/>
            <person name="Board P.G."/>
            <person name="Bretschneider A."/>
            <person name="Campbell P.M."/>
            <person name="Chertemps T."/>
            <person name="Christeller J.T."/>
            <person name="Coppin C.W."/>
            <person name="Downes S.J."/>
            <person name="Duan G."/>
            <person name="Farnsworth C.A."/>
            <person name="Good R.T."/>
            <person name="Han L.B."/>
            <person name="Han Y.C."/>
            <person name="Hatje K."/>
            <person name="Horne I."/>
            <person name="Huang Y.P."/>
            <person name="Hughes D.S."/>
            <person name="Jacquin-Joly E."/>
            <person name="James W."/>
            <person name="Jhangiani S."/>
            <person name="Kollmar M."/>
            <person name="Kuwar S.S."/>
            <person name="Li S."/>
            <person name="Liu N.Y."/>
            <person name="Maibeche M.T."/>
            <person name="Miller J.R."/>
            <person name="Montagne N."/>
            <person name="Perry T."/>
            <person name="Qu J."/>
            <person name="Song S.V."/>
            <person name="Sutton G.G."/>
            <person name="Vogel H."/>
            <person name="Walenz B.P."/>
            <person name="Xu W."/>
            <person name="Zhang H.J."/>
            <person name="Zou Z."/>
            <person name="Batterham P."/>
            <person name="Edwards O.R."/>
            <person name="Feyereisen R."/>
            <person name="Gibbs R.A."/>
            <person name="Heckel D.G."/>
            <person name="McGrath A."/>
            <person name="Robin C."/>
            <person name="Scherer S.E."/>
            <person name="Worley K.C."/>
            <person name="Wu Y.D."/>
        </authorList>
    </citation>
    <scope>NUCLEOTIDE SEQUENCE [LARGE SCALE GENOMIC DNA]</scope>
    <source>
        <strain evidence="6">Harm_GR_Male_#8</strain>
        <tissue evidence="6">Whole organism</tissue>
    </source>
</reference>
<gene>
    <name evidence="6" type="primary">HaOG205162</name>
    <name evidence="6" type="ORF">B5X24_HaOG205162</name>
</gene>
<evidence type="ECO:0000259" key="5">
    <source>
        <dbReference type="Pfam" id="PF00079"/>
    </source>
</evidence>
<dbReference type="PANTHER" id="PTHR11461">
    <property type="entry name" value="SERINE PROTEASE INHIBITOR, SERPIN"/>
    <property type="match status" value="1"/>
</dbReference>
<keyword evidence="7" id="KW-1185">Reference proteome</keyword>
<proteinExistence type="inferred from homology"/>
<name>A0A2W1BR12_HELAM</name>
<dbReference type="GO" id="GO:0004867">
    <property type="term" value="F:serine-type endopeptidase inhibitor activity"/>
    <property type="evidence" value="ECO:0007669"/>
    <property type="project" value="UniProtKB-KW"/>
</dbReference>
<organism evidence="6 7">
    <name type="scientific">Helicoverpa armigera</name>
    <name type="common">Cotton bollworm</name>
    <name type="synonym">Heliothis armigera</name>
    <dbReference type="NCBI Taxonomy" id="29058"/>
    <lineage>
        <taxon>Eukaryota</taxon>
        <taxon>Metazoa</taxon>
        <taxon>Ecdysozoa</taxon>
        <taxon>Arthropoda</taxon>
        <taxon>Hexapoda</taxon>
        <taxon>Insecta</taxon>
        <taxon>Pterygota</taxon>
        <taxon>Neoptera</taxon>
        <taxon>Endopterygota</taxon>
        <taxon>Lepidoptera</taxon>
        <taxon>Glossata</taxon>
        <taxon>Ditrysia</taxon>
        <taxon>Noctuoidea</taxon>
        <taxon>Noctuidae</taxon>
        <taxon>Heliothinae</taxon>
        <taxon>Helicoverpa</taxon>
    </lineage>
</organism>
<protein>
    <recommendedName>
        <fullName evidence="5">Serpin domain-containing protein</fullName>
    </recommendedName>
</protein>
<accession>A0A2W1BR12</accession>
<keyword evidence="2" id="KW-0646">Protease inhibitor</keyword>
<dbReference type="SUPFAM" id="SSF56574">
    <property type="entry name" value="Serpins"/>
    <property type="match status" value="1"/>
</dbReference>
<comment type="similarity">
    <text evidence="1">Belongs to the serpin family.</text>
</comment>
<evidence type="ECO:0000256" key="3">
    <source>
        <dbReference type="ARBA" id="ARBA00022900"/>
    </source>
</evidence>
<keyword evidence="4" id="KW-0732">Signal</keyword>